<evidence type="ECO:0000313" key="6">
    <source>
        <dbReference type="Proteomes" id="UP000220006"/>
    </source>
</evidence>
<dbReference type="InterPro" id="IPR037523">
    <property type="entry name" value="VOC_core"/>
</dbReference>
<dbReference type="RefSeq" id="WP_097905651.1">
    <property type="nucleotide sequence ID" value="NZ_JAUCFW010000001.1"/>
</dbReference>
<evidence type="ECO:0000256" key="1">
    <source>
        <dbReference type="ARBA" id="ARBA00011051"/>
    </source>
</evidence>
<dbReference type="AlphaFoldDB" id="A0A2A7HSC9"/>
<dbReference type="InterPro" id="IPR029068">
    <property type="entry name" value="Glyas_Bleomycin-R_OHBP_Dase"/>
</dbReference>
<keyword evidence="5" id="KW-0560">Oxidoreductase</keyword>
<organism evidence="5 6">
    <name type="scientific">Bacillus cereus</name>
    <dbReference type="NCBI Taxonomy" id="1396"/>
    <lineage>
        <taxon>Bacteria</taxon>
        <taxon>Bacillati</taxon>
        <taxon>Bacillota</taxon>
        <taxon>Bacilli</taxon>
        <taxon>Bacillales</taxon>
        <taxon>Bacillaceae</taxon>
        <taxon>Bacillus</taxon>
        <taxon>Bacillus cereus group</taxon>
    </lineage>
</organism>
<dbReference type="Gene3D" id="3.10.180.10">
    <property type="entry name" value="2,3-Dihydroxybiphenyl 1,2-Dioxygenase, domain 1"/>
    <property type="match status" value="1"/>
</dbReference>
<feature type="domain" description="VOC" evidence="4">
    <location>
        <begin position="1"/>
        <end position="115"/>
    </location>
</feature>
<accession>A0A2A7HSC9</accession>
<protein>
    <recommendedName>
        <fullName evidence="2">Bleomycin resistance protein</fullName>
    </recommendedName>
</protein>
<reference evidence="5 6" key="1">
    <citation type="submission" date="2017-09" db="EMBL/GenBank/DDBJ databases">
        <title>Large-scale bioinformatics analysis of Bacillus genomes uncovers conserved roles of natural products in bacterial physiology.</title>
        <authorList>
            <consortium name="Agbiome Team Llc"/>
            <person name="Bleich R.M."/>
            <person name="Grubbs K.J."/>
            <person name="Santa Maria K.C."/>
            <person name="Allen S.E."/>
            <person name="Farag S."/>
            <person name="Shank E.A."/>
            <person name="Bowers A."/>
        </authorList>
    </citation>
    <scope>NUCLEOTIDE SEQUENCE [LARGE SCALE GENOMIC DNA]</scope>
    <source>
        <strain evidence="5 6">AFS096845</strain>
    </source>
</reference>
<dbReference type="CDD" id="cd08349">
    <property type="entry name" value="BLMA_like"/>
    <property type="match status" value="1"/>
</dbReference>
<dbReference type="GO" id="GO:0051213">
    <property type="term" value="F:dioxygenase activity"/>
    <property type="evidence" value="ECO:0007669"/>
    <property type="project" value="UniProtKB-KW"/>
</dbReference>
<dbReference type="GO" id="GO:0046677">
    <property type="term" value="P:response to antibiotic"/>
    <property type="evidence" value="ECO:0007669"/>
    <property type="project" value="UniProtKB-KW"/>
</dbReference>
<evidence type="ECO:0000313" key="5">
    <source>
        <dbReference type="EMBL" id="PEC19867.1"/>
    </source>
</evidence>
<evidence type="ECO:0000259" key="4">
    <source>
        <dbReference type="PROSITE" id="PS51819"/>
    </source>
</evidence>
<name>A0A2A7HSC9_BACCE</name>
<dbReference type="SUPFAM" id="SSF54593">
    <property type="entry name" value="Glyoxalase/Bleomycin resistance protein/Dihydroxybiphenyl dioxygenase"/>
    <property type="match status" value="1"/>
</dbReference>
<keyword evidence="5" id="KW-0223">Dioxygenase</keyword>
<dbReference type="EMBL" id="NVLK01000057">
    <property type="protein sequence ID" value="PEC19867.1"/>
    <property type="molecule type" value="Genomic_DNA"/>
</dbReference>
<evidence type="ECO:0000256" key="3">
    <source>
        <dbReference type="ARBA" id="ARBA00023251"/>
    </source>
</evidence>
<dbReference type="PROSITE" id="PS51819">
    <property type="entry name" value="VOC"/>
    <property type="match status" value="1"/>
</dbReference>
<keyword evidence="3" id="KW-0046">Antibiotic resistance</keyword>
<sequence length="117" mass="13785">MITPIFRIFDIEKAQLFYFDFLGFKLDWEHRYEENMPLYMQISLNDAVIHLTEHHGDASPGGAIRVKIDNVKDYHSVLSSKEYAYSKPDIEKTPWGTIELTVIDPFSNRITLYEERL</sequence>
<dbReference type="InterPro" id="IPR000335">
    <property type="entry name" value="Bleomycin-R"/>
</dbReference>
<evidence type="ECO:0000256" key="2">
    <source>
        <dbReference type="ARBA" id="ARBA00021572"/>
    </source>
</evidence>
<gene>
    <name evidence="5" type="ORF">COM96_22740</name>
</gene>
<proteinExistence type="inferred from homology"/>
<comment type="similarity">
    <text evidence="1">Belongs to the bleomycin resistance protein family.</text>
</comment>
<comment type="caution">
    <text evidence="5">The sequence shown here is derived from an EMBL/GenBank/DDBJ whole genome shotgun (WGS) entry which is preliminary data.</text>
</comment>
<dbReference type="Proteomes" id="UP000220006">
    <property type="component" value="Unassembled WGS sequence"/>
</dbReference>
<dbReference type="Pfam" id="PF19581">
    <property type="entry name" value="Glyoxalase_7"/>
    <property type="match status" value="1"/>
</dbReference>